<reference evidence="2 3" key="2">
    <citation type="journal article" date="2011" name="PLoS Biol.">
        <title>Modernizing reference genome assemblies.</title>
        <authorList>
            <person name="Church D.M."/>
            <person name="Schneider V.A."/>
            <person name="Graves T."/>
            <person name="Auger K."/>
            <person name="Cunningham F."/>
            <person name="Bouk N."/>
            <person name="Chen H.C."/>
            <person name="Agarwala R."/>
            <person name="McLaren W.M."/>
            <person name="Ritchie G.R."/>
            <person name="Albracht D."/>
            <person name="Kremitzki M."/>
            <person name="Rock S."/>
            <person name="Kotkiewicz H."/>
            <person name="Kremitzki C."/>
            <person name="Wollam A."/>
            <person name="Trani L."/>
            <person name="Fulton L."/>
            <person name="Fulton R."/>
            <person name="Matthews L."/>
            <person name="Whitehead S."/>
            <person name="Chow W."/>
            <person name="Torrance J."/>
            <person name="Dunn M."/>
            <person name="Harden G."/>
            <person name="Threadgold G."/>
            <person name="Wood J."/>
            <person name="Collins J."/>
            <person name="Heath P."/>
            <person name="Griffiths G."/>
            <person name="Pelan S."/>
            <person name="Grafham D."/>
            <person name="Eichler E.E."/>
            <person name="Weinstock G."/>
            <person name="Mardis E.R."/>
            <person name="Wilson R.K."/>
            <person name="Howe K."/>
            <person name="Flicek P."/>
            <person name="Hubbard T."/>
        </authorList>
    </citation>
    <scope>NUCLEOTIDE SEQUENCE [LARGE SCALE GENOMIC DNA]</scope>
    <source>
        <strain evidence="2 3">C57BL/6J</strain>
    </source>
</reference>
<name>A0ABJ3HNS5_MOUSE</name>
<dbReference type="GeneTree" id="ENSGT01140000286748"/>
<keyword evidence="3" id="KW-1185">Reference proteome</keyword>
<evidence type="ECO:0000313" key="3">
    <source>
        <dbReference type="Proteomes" id="UP000000589"/>
    </source>
</evidence>
<feature type="region of interest" description="Disordered" evidence="1">
    <location>
        <begin position="80"/>
        <end position="103"/>
    </location>
</feature>
<dbReference type="Ensembl" id="ENSMUST00000381766.1">
    <property type="protein sequence ID" value="ENSMUSP00000160149.1"/>
    <property type="gene ID" value="ENSMUSG00000144228.1"/>
</dbReference>
<protein>
    <submittedName>
        <fullName evidence="2">Uncharacterized protein</fullName>
    </submittedName>
</protein>
<evidence type="ECO:0000256" key="1">
    <source>
        <dbReference type="SAM" id="MobiDB-lite"/>
    </source>
</evidence>
<proteinExistence type="predicted"/>
<reference evidence="2" key="3">
    <citation type="submission" date="2025-08" db="UniProtKB">
        <authorList>
            <consortium name="Ensembl"/>
        </authorList>
    </citation>
    <scope>IDENTIFICATION</scope>
    <source>
        <strain evidence="2">C57BL/6J</strain>
    </source>
</reference>
<accession>A0ABJ3HNS5</accession>
<evidence type="ECO:0000313" key="2">
    <source>
        <dbReference type="Ensembl" id="ENSMUSP00000160149.1"/>
    </source>
</evidence>
<feature type="region of interest" description="Disordered" evidence="1">
    <location>
        <begin position="1"/>
        <end position="35"/>
    </location>
</feature>
<feature type="compositionally biased region" description="Basic residues" evidence="1">
    <location>
        <begin position="92"/>
        <end position="103"/>
    </location>
</feature>
<reference evidence="2 3" key="1">
    <citation type="journal article" date="2009" name="PLoS Biol.">
        <title>Lineage-specific biology revealed by a finished genome assembly of the mouse.</title>
        <authorList>
            <consortium name="Mouse Genome Sequencing Consortium"/>
            <person name="Church D.M."/>
            <person name="Goodstadt L."/>
            <person name="Hillier L.W."/>
            <person name="Zody M.C."/>
            <person name="Goldstein S."/>
            <person name="She X."/>
            <person name="Bult C.J."/>
            <person name="Agarwala R."/>
            <person name="Cherry J.L."/>
            <person name="DiCuccio M."/>
            <person name="Hlavina W."/>
            <person name="Kapustin Y."/>
            <person name="Meric P."/>
            <person name="Maglott D."/>
            <person name="Birtle Z."/>
            <person name="Marques A.C."/>
            <person name="Graves T."/>
            <person name="Zhou S."/>
            <person name="Teague B."/>
            <person name="Potamousis K."/>
            <person name="Churas C."/>
            <person name="Place M."/>
            <person name="Herschleb J."/>
            <person name="Runnheim R."/>
            <person name="Forrest D."/>
            <person name="Amos-Landgraf J."/>
            <person name="Schwartz D.C."/>
            <person name="Cheng Z."/>
            <person name="Lindblad-Toh K."/>
            <person name="Eichler E.E."/>
            <person name="Ponting C.P."/>
        </authorList>
    </citation>
    <scope>NUCLEOTIDE SEQUENCE [LARGE SCALE GENOMIC DNA]</scope>
    <source>
        <strain evidence="2 3">C57BL/6J</strain>
    </source>
</reference>
<organism evidence="2 3">
    <name type="scientific">Mus musculus</name>
    <name type="common">Mouse</name>
    <dbReference type="NCBI Taxonomy" id="10090"/>
    <lineage>
        <taxon>Eukaryota</taxon>
        <taxon>Metazoa</taxon>
        <taxon>Chordata</taxon>
        <taxon>Craniata</taxon>
        <taxon>Vertebrata</taxon>
        <taxon>Euteleostomi</taxon>
        <taxon>Mammalia</taxon>
        <taxon>Eutheria</taxon>
        <taxon>Euarchontoglires</taxon>
        <taxon>Glires</taxon>
        <taxon>Rodentia</taxon>
        <taxon>Myomorpha</taxon>
        <taxon>Muroidea</taxon>
        <taxon>Muridae</taxon>
        <taxon>Murinae</taxon>
        <taxon>Mus</taxon>
        <taxon>Mus</taxon>
    </lineage>
</organism>
<sequence length="103" mass="11879">MSARSRNERRQQPAHGQHAPQLWDPDDRDVNRSPQLLSFIREAQRLLWQSMEGHRLSRRGLDAGRDPLAAIPLEALVGRAPAPEAMQPGPRRNTRYRNKRQRG</sequence>
<feature type="compositionally biased region" description="Basic and acidic residues" evidence="1">
    <location>
        <begin position="1"/>
        <end position="11"/>
    </location>
</feature>
<dbReference type="Proteomes" id="UP000000589">
    <property type="component" value="Chromosome 4"/>
</dbReference>
<reference evidence="2" key="4">
    <citation type="submission" date="2025-09" db="UniProtKB">
        <authorList>
            <consortium name="Ensembl"/>
        </authorList>
    </citation>
    <scope>IDENTIFICATION</scope>
    <source>
        <strain evidence="2">C57BL/6J</strain>
    </source>
</reference>